<proteinExistence type="predicted"/>
<feature type="transmembrane region" description="Helical" evidence="1">
    <location>
        <begin position="98"/>
        <end position="119"/>
    </location>
</feature>
<dbReference type="EMBL" id="AZER01000010">
    <property type="protein sequence ID" value="KRL28314.1"/>
    <property type="molecule type" value="Genomic_DNA"/>
</dbReference>
<gene>
    <name evidence="2" type="ORF">FD27_GL000200</name>
</gene>
<keyword evidence="1" id="KW-1133">Transmembrane helix</keyword>
<protein>
    <submittedName>
        <fullName evidence="2">Membrane protein</fullName>
    </submittedName>
</protein>
<feature type="transmembrane region" description="Helical" evidence="1">
    <location>
        <begin position="125"/>
        <end position="146"/>
    </location>
</feature>
<accession>A0A0R1PF40</accession>
<dbReference type="Proteomes" id="UP000051445">
    <property type="component" value="Unassembled WGS sequence"/>
</dbReference>
<evidence type="ECO:0000256" key="1">
    <source>
        <dbReference type="SAM" id="Phobius"/>
    </source>
</evidence>
<sequence length="234" mass="27014">MISHKQQMVVTNVFRRLGMALLIATAWIVGVELIVYLLDLWLNHNWVSFLVSLKAIPGTVTKILLWIVPFYFLVTPYADFKWTIQNGISRKTMWRGRLLSLILATIVAYAVESLCSLIDHPFGDWVGFWLSLLAYFSVVITMAAIGNGFALLNRKWKWIVGIGLPIVALILFVSLISWLSLIDKSVLYHNSQFILRVLNSLNFTVIFWVSWGAYLLIMVWSTKFFNDRIQLRRD</sequence>
<dbReference type="PATRIC" id="fig|1423746.3.peg.205"/>
<keyword evidence="3" id="KW-1185">Reference proteome</keyword>
<name>A0A0R1PF40_9LACO</name>
<dbReference type="STRING" id="1423746.FD27_GL000200"/>
<feature type="transmembrane region" description="Helical" evidence="1">
    <location>
        <begin position="58"/>
        <end position="78"/>
    </location>
</feature>
<feature type="transmembrane region" description="Helical" evidence="1">
    <location>
        <begin position="158"/>
        <end position="181"/>
    </location>
</feature>
<organism evidence="2 3">
    <name type="scientific">Limosilactobacillus frumenti DSM 13145</name>
    <dbReference type="NCBI Taxonomy" id="1423746"/>
    <lineage>
        <taxon>Bacteria</taxon>
        <taxon>Bacillati</taxon>
        <taxon>Bacillota</taxon>
        <taxon>Bacilli</taxon>
        <taxon>Lactobacillales</taxon>
        <taxon>Lactobacillaceae</taxon>
        <taxon>Limosilactobacillus</taxon>
    </lineage>
</organism>
<dbReference type="RefSeq" id="WP_057748796.1">
    <property type="nucleotide sequence ID" value="NZ_AZER01000010.1"/>
</dbReference>
<dbReference type="AlphaFoldDB" id="A0A0R1PF40"/>
<dbReference type="OrthoDB" id="2249484at2"/>
<keyword evidence="1" id="KW-0812">Transmembrane</keyword>
<evidence type="ECO:0000313" key="3">
    <source>
        <dbReference type="Proteomes" id="UP000051445"/>
    </source>
</evidence>
<evidence type="ECO:0000313" key="2">
    <source>
        <dbReference type="EMBL" id="KRL28314.1"/>
    </source>
</evidence>
<feature type="transmembrane region" description="Helical" evidence="1">
    <location>
        <begin position="201"/>
        <end position="225"/>
    </location>
</feature>
<keyword evidence="1" id="KW-0472">Membrane</keyword>
<feature type="transmembrane region" description="Helical" evidence="1">
    <location>
        <begin position="20"/>
        <end position="38"/>
    </location>
</feature>
<comment type="caution">
    <text evidence="2">The sequence shown here is derived from an EMBL/GenBank/DDBJ whole genome shotgun (WGS) entry which is preliminary data.</text>
</comment>
<reference evidence="2 3" key="1">
    <citation type="journal article" date="2015" name="Genome Announc.">
        <title>Expanding the biotechnology potential of lactobacilli through comparative genomics of 213 strains and associated genera.</title>
        <authorList>
            <person name="Sun Z."/>
            <person name="Harris H.M."/>
            <person name="McCann A."/>
            <person name="Guo C."/>
            <person name="Argimon S."/>
            <person name="Zhang W."/>
            <person name="Yang X."/>
            <person name="Jeffery I.B."/>
            <person name="Cooney J.C."/>
            <person name="Kagawa T.F."/>
            <person name="Liu W."/>
            <person name="Song Y."/>
            <person name="Salvetti E."/>
            <person name="Wrobel A."/>
            <person name="Rasinkangas P."/>
            <person name="Parkhill J."/>
            <person name="Rea M.C."/>
            <person name="O'Sullivan O."/>
            <person name="Ritari J."/>
            <person name="Douillard F.P."/>
            <person name="Paul Ross R."/>
            <person name="Yang R."/>
            <person name="Briner A.E."/>
            <person name="Felis G.E."/>
            <person name="de Vos W.M."/>
            <person name="Barrangou R."/>
            <person name="Klaenhammer T.R."/>
            <person name="Caufield P.W."/>
            <person name="Cui Y."/>
            <person name="Zhang H."/>
            <person name="O'Toole P.W."/>
        </authorList>
    </citation>
    <scope>NUCLEOTIDE SEQUENCE [LARGE SCALE GENOMIC DNA]</scope>
    <source>
        <strain evidence="2 3">DSM 13145</strain>
    </source>
</reference>